<feature type="compositionally biased region" description="Basic and acidic residues" evidence="4">
    <location>
        <begin position="192"/>
        <end position="205"/>
    </location>
</feature>
<feature type="domain" description="Phorbol-ester/DAG-type" evidence="5">
    <location>
        <begin position="9"/>
        <end position="61"/>
    </location>
</feature>
<sequence length="241" mass="27344">MEYKHFSHEHNLRLHQVQPGQQLRCSGCESYCYESVYACWQCNFFLHEHCGNANRYVKHPCHALHPLILIPRPTYTGGSFFCDACGAPGTSFSYCCALCEIFTSLVHFCLQQPLMQPIPMNSASLTISQPKKTSPDACKLCNQLLDPKHWTYDCLVCDFRVHTFCATREVKPGLYQDDDEPTTTQLPQSGPKENDFEVSGERPEGEATEDPIVQLYKLQVEMEMANQLAQMMASFNLSSLV</sequence>
<dbReference type="PANTHER" id="PTHR46288:SF68">
    <property type="entry name" value="DC1 DOMAIN-CONTAINING PROTEIN"/>
    <property type="match status" value="1"/>
</dbReference>
<evidence type="ECO:0000313" key="7">
    <source>
        <dbReference type="Proteomes" id="UP000585474"/>
    </source>
</evidence>
<dbReference type="GO" id="GO:0046872">
    <property type="term" value="F:metal ion binding"/>
    <property type="evidence" value="ECO:0007669"/>
    <property type="project" value="UniProtKB-KW"/>
</dbReference>
<name>A0A7J0F4J1_9ERIC</name>
<keyword evidence="7" id="KW-1185">Reference proteome</keyword>
<reference evidence="6 7" key="1">
    <citation type="submission" date="2019-07" db="EMBL/GenBank/DDBJ databases">
        <title>De Novo Assembly of kiwifruit Actinidia rufa.</title>
        <authorList>
            <person name="Sugita-Konishi S."/>
            <person name="Sato K."/>
            <person name="Mori E."/>
            <person name="Abe Y."/>
            <person name="Kisaki G."/>
            <person name="Hamano K."/>
            <person name="Suezawa K."/>
            <person name="Otani M."/>
            <person name="Fukuda T."/>
            <person name="Manabe T."/>
            <person name="Gomi K."/>
            <person name="Tabuchi M."/>
            <person name="Akimitsu K."/>
            <person name="Kataoka I."/>
        </authorList>
    </citation>
    <scope>NUCLEOTIDE SEQUENCE [LARGE SCALE GENOMIC DNA]</scope>
    <source>
        <strain evidence="7">cv. Fuchu</strain>
    </source>
</reference>
<evidence type="ECO:0000259" key="5">
    <source>
        <dbReference type="PROSITE" id="PS50081"/>
    </source>
</evidence>
<dbReference type="InterPro" id="IPR004146">
    <property type="entry name" value="DC1"/>
</dbReference>
<proteinExistence type="predicted"/>
<dbReference type="SUPFAM" id="SSF57889">
    <property type="entry name" value="Cysteine-rich domain"/>
    <property type="match status" value="2"/>
</dbReference>
<dbReference type="PROSITE" id="PS50081">
    <property type="entry name" value="ZF_DAG_PE_2"/>
    <property type="match status" value="1"/>
</dbReference>
<dbReference type="Pfam" id="PF03107">
    <property type="entry name" value="C1_2"/>
    <property type="match status" value="2"/>
</dbReference>
<dbReference type="InterPro" id="IPR046349">
    <property type="entry name" value="C1-like_sf"/>
</dbReference>
<accession>A0A7J0F4J1</accession>
<dbReference type="PANTHER" id="PTHR46288">
    <property type="entry name" value="PHORBOL-ESTER/DAG-TYPE DOMAIN-CONTAINING PROTEIN"/>
    <property type="match status" value="1"/>
</dbReference>
<feature type="region of interest" description="Disordered" evidence="4">
    <location>
        <begin position="176"/>
        <end position="210"/>
    </location>
</feature>
<evidence type="ECO:0000256" key="1">
    <source>
        <dbReference type="ARBA" id="ARBA00022723"/>
    </source>
</evidence>
<gene>
    <name evidence="6" type="ORF">Acr_09g0000510</name>
</gene>
<dbReference type="Proteomes" id="UP000585474">
    <property type="component" value="Unassembled WGS sequence"/>
</dbReference>
<protein>
    <recommendedName>
        <fullName evidence="5">Phorbol-ester/DAG-type domain-containing protein</fullName>
    </recommendedName>
</protein>
<keyword evidence="1" id="KW-0479">Metal-binding</keyword>
<evidence type="ECO:0000256" key="3">
    <source>
        <dbReference type="ARBA" id="ARBA00022833"/>
    </source>
</evidence>
<keyword evidence="2" id="KW-0677">Repeat</keyword>
<dbReference type="OrthoDB" id="1036688at2759"/>
<dbReference type="AlphaFoldDB" id="A0A7J0F4J1"/>
<comment type="caution">
    <text evidence="6">The sequence shown here is derived from an EMBL/GenBank/DDBJ whole genome shotgun (WGS) entry which is preliminary data.</text>
</comment>
<evidence type="ECO:0000256" key="4">
    <source>
        <dbReference type="SAM" id="MobiDB-lite"/>
    </source>
</evidence>
<evidence type="ECO:0000313" key="6">
    <source>
        <dbReference type="EMBL" id="GFY93605.1"/>
    </source>
</evidence>
<dbReference type="EMBL" id="BJWL01000009">
    <property type="protein sequence ID" value="GFY93605.1"/>
    <property type="molecule type" value="Genomic_DNA"/>
</dbReference>
<evidence type="ECO:0000256" key="2">
    <source>
        <dbReference type="ARBA" id="ARBA00022737"/>
    </source>
</evidence>
<keyword evidence="3" id="KW-0862">Zinc</keyword>
<dbReference type="InterPro" id="IPR002219">
    <property type="entry name" value="PKC_DAG/PE"/>
</dbReference>
<organism evidence="6 7">
    <name type="scientific">Actinidia rufa</name>
    <dbReference type="NCBI Taxonomy" id="165716"/>
    <lineage>
        <taxon>Eukaryota</taxon>
        <taxon>Viridiplantae</taxon>
        <taxon>Streptophyta</taxon>
        <taxon>Embryophyta</taxon>
        <taxon>Tracheophyta</taxon>
        <taxon>Spermatophyta</taxon>
        <taxon>Magnoliopsida</taxon>
        <taxon>eudicotyledons</taxon>
        <taxon>Gunneridae</taxon>
        <taxon>Pentapetalae</taxon>
        <taxon>asterids</taxon>
        <taxon>Ericales</taxon>
        <taxon>Actinidiaceae</taxon>
        <taxon>Actinidia</taxon>
    </lineage>
</organism>